<dbReference type="SUPFAM" id="SSF54593">
    <property type="entry name" value="Glyoxalase/Bleomycin resistance protein/Dihydroxybiphenyl dioxygenase"/>
    <property type="match status" value="1"/>
</dbReference>
<dbReference type="InterPro" id="IPR004360">
    <property type="entry name" value="Glyas_Fos-R_dOase_dom"/>
</dbReference>
<sequence>MSDKQTLRGLTTVSFWAADLAAAKKWYSELLGIDPYFERPGYAEFRLGDYQHELGLIDSRYAPDGLASGHPGGAVVYWHVDDVITTFQRLLSMGAKEYEAPTERGPGFITASVVDPFGNILGIMYNRHYLEVLGSPGKM</sequence>
<reference evidence="2 3" key="1">
    <citation type="submission" date="2019-06" db="EMBL/GenBank/DDBJ databases">
        <title>Psychrobacillus vulpis sp. nov., a new species isolated from feces of a red fox that inhabits in The Tablas de Daimiel Natural Park, Albacete, Spain.</title>
        <authorList>
            <person name="Rodriguez M."/>
            <person name="Reina J.C."/>
            <person name="Bejar V."/>
            <person name="Llamas I."/>
        </authorList>
    </citation>
    <scope>NUCLEOTIDE SEQUENCE [LARGE SCALE GENOMIC DNA]</scope>
    <source>
        <strain evidence="2 3">Z8</strain>
    </source>
</reference>
<organism evidence="2 3">
    <name type="scientific">Psychrobacillus vulpis</name>
    <dbReference type="NCBI Taxonomy" id="2325572"/>
    <lineage>
        <taxon>Bacteria</taxon>
        <taxon>Bacillati</taxon>
        <taxon>Bacillota</taxon>
        <taxon>Bacilli</taxon>
        <taxon>Bacillales</taxon>
        <taxon>Bacillaceae</taxon>
        <taxon>Psychrobacillus</taxon>
    </lineage>
</organism>
<dbReference type="OrthoDB" id="4548523at2"/>
<dbReference type="AlphaFoldDB" id="A0A544TJF6"/>
<evidence type="ECO:0000313" key="2">
    <source>
        <dbReference type="EMBL" id="TQR17561.1"/>
    </source>
</evidence>
<dbReference type="InterPro" id="IPR029068">
    <property type="entry name" value="Glyas_Bleomycin-R_OHBP_Dase"/>
</dbReference>
<dbReference type="PROSITE" id="PS51819">
    <property type="entry name" value="VOC"/>
    <property type="match status" value="1"/>
</dbReference>
<accession>A0A544TJF6</accession>
<keyword evidence="3" id="KW-1185">Reference proteome</keyword>
<dbReference type="Pfam" id="PF00903">
    <property type="entry name" value="Glyoxalase"/>
    <property type="match status" value="1"/>
</dbReference>
<gene>
    <name evidence="2" type="ORF">FG384_17885</name>
</gene>
<comment type="caution">
    <text evidence="2">The sequence shown here is derived from an EMBL/GenBank/DDBJ whole genome shotgun (WGS) entry which is preliminary data.</text>
</comment>
<evidence type="ECO:0000313" key="3">
    <source>
        <dbReference type="Proteomes" id="UP000316626"/>
    </source>
</evidence>
<dbReference type="EMBL" id="VDGI01000026">
    <property type="protein sequence ID" value="TQR17561.1"/>
    <property type="molecule type" value="Genomic_DNA"/>
</dbReference>
<evidence type="ECO:0000259" key="1">
    <source>
        <dbReference type="PROSITE" id="PS51819"/>
    </source>
</evidence>
<dbReference type="InterPro" id="IPR037523">
    <property type="entry name" value="VOC_core"/>
</dbReference>
<protein>
    <submittedName>
        <fullName evidence="2">VOC family protein</fullName>
    </submittedName>
</protein>
<dbReference type="Proteomes" id="UP000316626">
    <property type="component" value="Unassembled WGS sequence"/>
</dbReference>
<proteinExistence type="predicted"/>
<dbReference type="RefSeq" id="WP_142644044.1">
    <property type="nucleotide sequence ID" value="NZ_VDGI01000026.1"/>
</dbReference>
<dbReference type="CDD" id="cd06587">
    <property type="entry name" value="VOC"/>
    <property type="match status" value="1"/>
</dbReference>
<feature type="domain" description="VOC" evidence="1">
    <location>
        <begin position="9"/>
        <end position="126"/>
    </location>
</feature>
<name>A0A544TJF6_9BACI</name>
<dbReference type="Gene3D" id="3.10.180.10">
    <property type="entry name" value="2,3-Dihydroxybiphenyl 1,2-Dioxygenase, domain 1"/>
    <property type="match status" value="1"/>
</dbReference>